<proteinExistence type="predicted"/>
<name>A0A3M7SI30_BRAPC</name>
<evidence type="ECO:0000313" key="1">
    <source>
        <dbReference type="EMBL" id="RNA35534.1"/>
    </source>
</evidence>
<accession>A0A3M7SI30</accession>
<organism evidence="1 2">
    <name type="scientific">Brachionus plicatilis</name>
    <name type="common">Marine rotifer</name>
    <name type="synonym">Brachionus muelleri</name>
    <dbReference type="NCBI Taxonomy" id="10195"/>
    <lineage>
        <taxon>Eukaryota</taxon>
        <taxon>Metazoa</taxon>
        <taxon>Spiralia</taxon>
        <taxon>Gnathifera</taxon>
        <taxon>Rotifera</taxon>
        <taxon>Eurotatoria</taxon>
        <taxon>Monogononta</taxon>
        <taxon>Pseudotrocha</taxon>
        <taxon>Ploima</taxon>
        <taxon>Brachionidae</taxon>
        <taxon>Brachionus</taxon>
    </lineage>
</organism>
<reference evidence="1 2" key="1">
    <citation type="journal article" date="2018" name="Sci. Rep.">
        <title>Genomic signatures of local adaptation to the degree of environmental predictability in rotifers.</title>
        <authorList>
            <person name="Franch-Gras L."/>
            <person name="Hahn C."/>
            <person name="Garcia-Roger E.M."/>
            <person name="Carmona M.J."/>
            <person name="Serra M."/>
            <person name="Gomez A."/>
        </authorList>
    </citation>
    <scope>NUCLEOTIDE SEQUENCE [LARGE SCALE GENOMIC DNA]</scope>
    <source>
        <strain evidence="1">HYR1</strain>
    </source>
</reference>
<dbReference type="Proteomes" id="UP000276133">
    <property type="component" value="Unassembled WGS sequence"/>
</dbReference>
<evidence type="ECO:0000313" key="2">
    <source>
        <dbReference type="Proteomes" id="UP000276133"/>
    </source>
</evidence>
<gene>
    <name evidence="1" type="ORF">BpHYR1_025201</name>
</gene>
<sequence length="69" mass="7945">MAFFKVLFGEALFRGPILVRLFLRSLNGKLYFLGPSTGNSILRSFFRKLYFEGHFLERLSLGPLMGRSI</sequence>
<comment type="caution">
    <text evidence="1">The sequence shown here is derived from an EMBL/GenBank/DDBJ whole genome shotgun (WGS) entry which is preliminary data.</text>
</comment>
<dbReference type="EMBL" id="REGN01001316">
    <property type="protein sequence ID" value="RNA35534.1"/>
    <property type="molecule type" value="Genomic_DNA"/>
</dbReference>
<protein>
    <submittedName>
        <fullName evidence="1">Uncharacterized protein</fullName>
    </submittedName>
</protein>
<keyword evidence="2" id="KW-1185">Reference proteome</keyword>
<dbReference type="AlphaFoldDB" id="A0A3M7SI30"/>